<keyword evidence="1" id="KW-0812">Transmembrane</keyword>
<feature type="domain" description="Transposase IS4-like" evidence="2">
    <location>
        <begin position="163"/>
        <end position="324"/>
    </location>
</feature>
<proteinExistence type="predicted"/>
<sequence>MLSPIFEKFVEKSPITVMARGMMERVLNPSQLNRWFNATAELQYTKDLLFSTVFDIMSQVVCGSRPSVHAAYQASEEKIGVSITSLYNKLNGIETNTSAELVRYAAQQVEPIIEKLGGSIRSPLPGLRIKLLDGNCIEKSQHRIEELRSISAGPLPGKSLDVYDPVLRLPIDVFLCEDGHAQERSLLKTVLRTIESDDVWIADRNFCTVEFTYGIKTCGAFFVIREHKNYPLQLFGKEKYIDKIETGKVYEQRISVVDGAGQKCTFRRIRVRLKEQTRDGDIDIFIICNLSKAKANTKKIARLYQGRWTTETAFLHLIEHFNSEINTLGYPRAALFGFCVALVSYIILSVIKAAWAVYMVPMSLRTRCLAIILPMKFREHIAG</sequence>
<dbReference type="GO" id="GO:0003677">
    <property type="term" value="F:DNA binding"/>
    <property type="evidence" value="ECO:0007669"/>
    <property type="project" value="InterPro"/>
</dbReference>
<keyword evidence="1" id="KW-0472">Membrane</keyword>
<feature type="transmembrane region" description="Helical" evidence="1">
    <location>
        <begin position="333"/>
        <end position="358"/>
    </location>
</feature>
<comment type="caution">
    <text evidence="3">The sequence shown here is derived from an EMBL/GenBank/DDBJ whole genome shotgun (WGS) entry which is preliminary data.</text>
</comment>
<dbReference type="Pfam" id="PF01609">
    <property type="entry name" value="DDE_Tnp_1"/>
    <property type="match status" value="1"/>
</dbReference>
<evidence type="ECO:0000313" key="3">
    <source>
        <dbReference type="EMBL" id="KKL50091.1"/>
    </source>
</evidence>
<dbReference type="GO" id="GO:0004803">
    <property type="term" value="F:transposase activity"/>
    <property type="evidence" value="ECO:0007669"/>
    <property type="project" value="InterPro"/>
</dbReference>
<reference evidence="3" key="1">
    <citation type="journal article" date="2015" name="Nature">
        <title>Complex archaea that bridge the gap between prokaryotes and eukaryotes.</title>
        <authorList>
            <person name="Spang A."/>
            <person name="Saw J.H."/>
            <person name="Jorgensen S.L."/>
            <person name="Zaremba-Niedzwiedzka K."/>
            <person name="Martijn J."/>
            <person name="Lind A.E."/>
            <person name="van Eijk R."/>
            <person name="Schleper C."/>
            <person name="Guy L."/>
            <person name="Ettema T.J."/>
        </authorList>
    </citation>
    <scope>NUCLEOTIDE SEQUENCE</scope>
</reference>
<dbReference type="InterPro" id="IPR002559">
    <property type="entry name" value="Transposase_11"/>
</dbReference>
<dbReference type="AlphaFoldDB" id="A0A0F9D8P9"/>
<dbReference type="GO" id="GO:0006313">
    <property type="term" value="P:DNA transposition"/>
    <property type="evidence" value="ECO:0007669"/>
    <property type="project" value="InterPro"/>
</dbReference>
<name>A0A0F9D8P9_9ZZZZ</name>
<organism evidence="3">
    <name type="scientific">marine sediment metagenome</name>
    <dbReference type="NCBI Taxonomy" id="412755"/>
    <lineage>
        <taxon>unclassified sequences</taxon>
        <taxon>metagenomes</taxon>
        <taxon>ecological metagenomes</taxon>
    </lineage>
</organism>
<accession>A0A0F9D8P9</accession>
<evidence type="ECO:0000256" key="1">
    <source>
        <dbReference type="SAM" id="Phobius"/>
    </source>
</evidence>
<dbReference type="PANTHER" id="PTHR33258">
    <property type="entry name" value="TRANSPOSASE INSL FOR INSERTION SEQUENCE ELEMENT IS186A-RELATED"/>
    <property type="match status" value="1"/>
</dbReference>
<dbReference type="SUPFAM" id="SSF53098">
    <property type="entry name" value="Ribonuclease H-like"/>
    <property type="match status" value="1"/>
</dbReference>
<dbReference type="EMBL" id="LAZR01032725">
    <property type="protein sequence ID" value="KKL50091.1"/>
    <property type="molecule type" value="Genomic_DNA"/>
</dbReference>
<protein>
    <recommendedName>
        <fullName evidence="2">Transposase IS4-like domain-containing protein</fullName>
    </recommendedName>
</protein>
<gene>
    <name evidence="3" type="ORF">LCGC14_2308970</name>
</gene>
<dbReference type="PANTHER" id="PTHR33258:SF1">
    <property type="entry name" value="TRANSPOSASE INSL FOR INSERTION SEQUENCE ELEMENT IS186A-RELATED"/>
    <property type="match status" value="1"/>
</dbReference>
<evidence type="ECO:0000259" key="2">
    <source>
        <dbReference type="Pfam" id="PF01609"/>
    </source>
</evidence>
<keyword evidence="1" id="KW-1133">Transmembrane helix</keyword>
<dbReference type="InterPro" id="IPR012337">
    <property type="entry name" value="RNaseH-like_sf"/>
</dbReference>